<dbReference type="KEGG" id="hhd:HBHAL_4429"/>
<accession>I0JRJ8</accession>
<sequence>MNNIFSKDFTNNIYYAYKRNNWMLDLSRFYKNYKDKSINSPIFLLGVQGGGLSLVSRMLRRNDKVVSVTGDSNYWTGADEMQNVLGPILPAEFTGIKHKVPPHPKIGKPRGWLYAIDDLIDKHRLTNEDVNENNKDEYLKILKWIINRQGDINKVRFTDKSQINTVKVSFLNEILKGYDPKFVLITRDPYALCFRSAQGKAYSLKRLQNKFSFHEILDLAAQHWANSIKAALEDGKYMDNFCIFKFEDILSSPEEKVKEICEFAKLEYTDDMVPQPEHEIPFGSKRRKRWYPLKPSLNNRYLNEISEKEIEIIGRHCEEYASILGYSKPIPKN</sequence>
<reference evidence="1 2" key="1">
    <citation type="journal article" date="2013" name="Environ. Microbiol.">
        <title>Chloride and organic osmolytes: a hybrid strategy to cope with elevated salinities by the moderately halophilic, chloride-dependent bacterium Halobacillus halophilus.</title>
        <authorList>
            <person name="Saum S.H."/>
            <person name="Pfeiffer F."/>
            <person name="Palm P."/>
            <person name="Rampp M."/>
            <person name="Schuster S.C."/>
            <person name="Muller V."/>
            <person name="Oesterhelt D."/>
        </authorList>
    </citation>
    <scope>NUCLEOTIDE SEQUENCE [LARGE SCALE GENOMIC DNA]</scope>
    <source>
        <strain evidence="2">ATCC 35676 / DSM 2266 / JCM 20832 / KCTC 3685 / LMG 17431 / NBRC 102448 / NCIMB 2269</strain>
    </source>
</reference>
<dbReference type="Proteomes" id="UP000007397">
    <property type="component" value="Chromosome"/>
</dbReference>
<protein>
    <recommendedName>
        <fullName evidence="3">Sulfotransferase</fullName>
    </recommendedName>
</protein>
<dbReference type="Pfam" id="PF13469">
    <property type="entry name" value="Sulfotransfer_3"/>
    <property type="match status" value="1"/>
</dbReference>
<evidence type="ECO:0000313" key="2">
    <source>
        <dbReference type="Proteomes" id="UP000007397"/>
    </source>
</evidence>
<dbReference type="Gene3D" id="3.40.50.300">
    <property type="entry name" value="P-loop containing nucleotide triphosphate hydrolases"/>
    <property type="match status" value="1"/>
</dbReference>
<dbReference type="RefSeq" id="WP_014644654.1">
    <property type="nucleotide sequence ID" value="NC_017668.1"/>
</dbReference>
<proteinExistence type="predicted"/>
<dbReference type="PATRIC" id="fig|866895.3.peg.3464"/>
<name>I0JRJ8_HALH3</name>
<dbReference type="EMBL" id="HE717023">
    <property type="protein sequence ID" value="CCG46769.1"/>
    <property type="molecule type" value="Genomic_DNA"/>
</dbReference>
<evidence type="ECO:0008006" key="3">
    <source>
        <dbReference type="Google" id="ProtNLM"/>
    </source>
</evidence>
<dbReference type="InterPro" id="IPR027417">
    <property type="entry name" value="P-loop_NTPase"/>
</dbReference>
<gene>
    <name evidence="1" type="ordered locus">HBHAL_4429</name>
</gene>
<evidence type="ECO:0000313" key="1">
    <source>
        <dbReference type="EMBL" id="CCG46769.1"/>
    </source>
</evidence>
<dbReference type="eggNOG" id="ENOG503402K">
    <property type="taxonomic scope" value="Bacteria"/>
</dbReference>
<dbReference type="SUPFAM" id="SSF52540">
    <property type="entry name" value="P-loop containing nucleoside triphosphate hydrolases"/>
    <property type="match status" value="1"/>
</dbReference>
<dbReference type="STRING" id="866895.HBHAL_4429"/>
<dbReference type="HOGENOM" id="CLU_784652_0_0_9"/>
<dbReference type="AlphaFoldDB" id="I0JRJ8"/>
<keyword evidence="2" id="KW-1185">Reference proteome</keyword>
<organism evidence="1 2">
    <name type="scientific">Halobacillus halophilus (strain ATCC 35676 / DSM 2266 / JCM 20832 / KCTC 3685 / LMG 17431 / NBRC 102448 / NCIMB 2269)</name>
    <name type="common">Sporosarcina halophila</name>
    <dbReference type="NCBI Taxonomy" id="866895"/>
    <lineage>
        <taxon>Bacteria</taxon>
        <taxon>Bacillati</taxon>
        <taxon>Bacillota</taxon>
        <taxon>Bacilli</taxon>
        <taxon>Bacillales</taxon>
        <taxon>Bacillaceae</taxon>
        <taxon>Halobacillus</taxon>
    </lineage>
</organism>